<evidence type="ECO:0000256" key="2">
    <source>
        <dbReference type="SAM" id="Phobius"/>
    </source>
</evidence>
<protein>
    <submittedName>
        <fullName evidence="3">Uncharacterized protein</fullName>
    </submittedName>
</protein>
<dbReference type="STRING" id="512399.A8709_06355"/>
<evidence type="ECO:0000313" key="4">
    <source>
        <dbReference type="Proteomes" id="UP000093309"/>
    </source>
</evidence>
<evidence type="ECO:0000256" key="1">
    <source>
        <dbReference type="ARBA" id="ARBA00022737"/>
    </source>
</evidence>
<proteinExistence type="predicted"/>
<reference evidence="4" key="1">
    <citation type="submission" date="2016-05" db="EMBL/GenBank/DDBJ databases">
        <title>Paenibacillus oryzae. sp. nov., isolated from the rice root.</title>
        <authorList>
            <person name="Zhang J."/>
            <person name="Zhang X."/>
        </authorList>
    </citation>
    <scope>NUCLEOTIDE SEQUENCE [LARGE SCALE GENOMIC DNA]</scope>
    <source>
        <strain evidence="4">KCTC13222</strain>
    </source>
</reference>
<dbReference type="EMBL" id="LYPC01000028">
    <property type="protein sequence ID" value="OCT11294.1"/>
    <property type="molecule type" value="Genomic_DNA"/>
</dbReference>
<organism evidence="3 4">
    <name type="scientific">Paenibacillus pectinilyticus</name>
    <dbReference type="NCBI Taxonomy" id="512399"/>
    <lineage>
        <taxon>Bacteria</taxon>
        <taxon>Bacillati</taxon>
        <taxon>Bacillota</taxon>
        <taxon>Bacilli</taxon>
        <taxon>Bacillales</taxon>
        <taxon>Paenibacillaceae</taxon>
        <taxon>Paenibacillus</taxon>
    </lineage>
</organism>
<dbReference type="SUPFAM" id="SSF82185">
    <property type="entry name" value="Histone H3 K4-specific methyltransferase SET7/9 N-terminal domain"/>
    <property type="match status" value="1"/>
</dbReference>
<dbReference type="AlphaFoldDB" id="A0A1C0ZT81"/>
<dbReference type="InterPro" id="IPR003409">
    <property type="entry name" value="MORN"/>
</dbReference>
<name>A0A1C0ZT81_9BACL</name>
<dbReference type="Proteomes" id="UP000093309">
    <property type="component" value="Unassembled WGS sequence"/>
</dbReference>
<keyword evidence="4" id="KW-1185">Reference proteome</keyword>
<dbReference type="PANTHER" id="PTHR23084:SF263">
    <property type="entry name" value="MORN REPEAT-CONTAINING PROTEIN 1"/>
    <property type="match status" value="1"/>
</dbReference>
<keyword evidence="2" id="KW-0812">Transmembrane</keyword>
<keyword evidence="1" id="KW-0677">Repeat</keyword>
<keyword evidence="2" id="KW-0472">Membrane</keyword>
<gene>
    <name evidence="3" type="ORF">A8709_06355</name>
</gene>
<dbReference type="PANTHER" id="PTHR23084">
    <property type="entry name" value="PHOSPHATIDYLINOSITOL-4-PHOSPHATE 5-KINASE RELATED"/>
    <property type="match status" value="1"/>
</dbReference>
<comment type="caution">
    <text evidence="3">The sequence shown here is derived from an EMBL/GenBank/DDBJ whole genome shotgun (WGS) entry which is preliminary data.</text>
</comment>
<sequence length="556" mass="59234">MEIQPIKTIEKILKPVVAPFIGQIMKAIATAGRLPKLAISKFQQIMRVMLQTRESSLKHYVLIGSYYISKRLLLFITLFILVVLFFIFVRPPAIVNKWLHRVPVLQENTQKLTGFSGSGKVVAPKKDAHARYVGDLVDGLYSGKGKLFYDSGVLNYEGDFEKGQKTGSGSLYDEQGHLVYKGAFTNDVYNGAGTQYDEKQKIIYTGEFLNGQFGGVGKLFLPNGDLLYEGAFTGGMYNGAGKLFSSGGITQYEGEFSASLYNGAGKLFDAKGMLLYEGGFKNGSYAGEGTEYYPNGILKYKGQFQVGLYGGEGTAFDEKGVPRFKGTYLSGALTGAGEAYDELGKLVYKGDFKAGVYDGLGTLFDADGAPLLRSFWAGGAVSLQGFIGLSSKKVEDLLGKPAEVTLQDDSVVLAGQEAAVSASGVAPAAGAGGGAVPAADAGAAGGAASASVKLLMNYPAYQLSLLVEPSKANPKEAVVTSLSIWGSKPLALLQPGIETFKKRSEPNDAGYSVLELEVGAGAGAYTNSYYKGDYLFTFTHFTKAKEAHLLQVSSTK</sequence>
<dbReference type="OrthoDB" id="1777834at2"/>
<evidence type="ECO:0000313" key="3">
    <source>
        <dbReference type="EMBL" id="OCT11294.1"/>
    </source>
</evidence>
<dbReference type="Gene3D" id="2.20.110.10">
    <property type="entry name" value="Histone H3 K4-specific methyltransferase SET7/9 N-terminal domain"/>
    <property type="match status" value="4"/>
</dbReference>
<dbReference type="Pfam" id="PF02493">
    <property type="entry name" value="MORN"/>
    <property type="match status" value="7"/>
</dbReference>
<keyword evidence="2" id="KW-1133">Transmembrane helix</keyword>
<feature type="transmembrane region" description="Helical" evidence="2">
    <location>
        <begin position="72"/>
        <end position="89"/>
    </location>
</feature>
<dbReference type="SMART" id="SM00698">
    <property type="entry name" value="MORN"/>
    <property type="match status" value="6"/>
</dbReference>
<dbReference type="RefSeq" id="WP_065858195.1">
    <property type="nucleotide sequence ID" value="NZ_LYPC01000028.1"/>
</dbReference>
<accession>A0A1C0ZT81</accession>